<dbReference type="Proteomes" id="UP000533080">
    <property type="component" value="Unassembled WGS sequence"/>
</dbReference>
<organism evidence="2 3">
    <name type="scientific">Myxococcus xanthus</name>
    <dbReference type="NCBI Taxonomy" id="34"/>
    <lineage>
        <taxon>Bacteria</taxon>
        <taxon>Pseudomonadati</taxon>
        <taxon>Myxococcota</taxon>
        <taxon>Myxococcia</taxon>
        <taxon>Myxococcales</taxon>
        <taxon>Cystobacterineae</taxon>
        <taxon>Myxococcaceae</taxon>
        <taxon>Myxococcus</taxon>
    </lineage>
</organism>
<accession>A0A7Y4IK04</accession>
<gene>
    <name evidence="2" type="ORF">HNV28_20325</name>
</gene>
<proteinExistence type="predicted"/>
<evidence type="ECO:0000313" key="3">
    <source>
        <dbReference type="Proteomes" id="UP000533080"/>
    </source>
</evidence>
<name>A0A7Y4IK04_MYXXA</name>
<feature type="region of interest" description="Disordered" evidence="1">
    <location>
        <begin position="12"/>
        <end position="34"/>
    </location>
</feature>
<reference evidence="2 3" key="1">
    <citation type="submission" date="2020-05" db="EMBL/GenBank/DDBJ databases">
        <authorList>
            <person name="Whitworth D."/>
        </authorList>
    </citation>
    <scope>NUCLEOTIDE SEQUENCE [LARGE SCALE GENOMIC DNA]</scope>
    <source>
        <strain evidence="2 3">AM005</strain>
    </source>
</reference>
<dbReference type="EMBL" id="JABFNT010000063">
    <property type="protein sequence ID" value="NOJ80647.1"/>
    <property type="molecule type" value="Genomic_DNA"/>
</dbReference>
<protein>
    <recommendedName>
        <fullName evidence="4">VWFA domain-containing protein</fullName>
    </recommendedName>
</protein>
<dbReference type="AlphaFoldDB" id="A0A7Y4IK04"/>
<evidence type="ECO:0000256" key="1">
    <source>
        <dbReference type="SAM" id="MobiDB-lite"/>
    </source>
</evidence>
<comment type="caution">
    <text evidence="2">The sequence shown here is derived from an EMBL/GenBank/DDBJ whole genome shotgun (WGS) entry which is preliminary data.</text>
</comment>
<evidence type="ECO:0008006" key="4">
    <source>
        <dbReference type="Google" id="ProtNLM"/>
    </source>
</evidence>
<sequence length="295" mass="31102">MTTHSNRFACARASGTGGALPSGEGEGARDMSSKANGGGIRKLFDDAHAEGVLSPAGLQALTVVDLGAQIQAGLGVCVEDVQSSEVVLVTVMPDDSGSIDYSGHSKTVCDGHNLVLDALLASKQKDGVLFHTRYLNGFVLNPYRPVEDVVRMHGKNYRADHGTPLYDQSVVLLGTVLAKAQEFSANGVPVRTVTLLITDGSDQHSTSAKAKDVAALVNDLKRAENHIVAAMGINDGSTDFRRVFREMGIDDKWILTPGQSAQEIRAAFQVFSQSAARVSQGAASFSRTALGGFGQ</sequence>
<evidence type="ECO:0000313" key="2">
    <source>
        <dbReference type="EMBL" id="NOJ80647.1"/>
    </source>
</evidence>